<dbReference type="AlphaFoldDB" id="A0A0A0BFA6"/>
<feature type="binding site" evidence="10">
    <location>
        <begin position="263"/>
        <end position="268"/>
    </location>
    <ligand>
        <name>UDP-N-acetyl-alpha-D-glucosamine</name>
        <dbReference type="ChEBI" id="CHEBI:57705"/>
    </ligand>
</feature>
<name>A0A0A0BFA6_9GAMM</name>
<keyword evidence="5 10" id="KW-0133">Cell shape</keyword>
<keyword evidence="6 10" id="KW-0573">Peptidoglycan synthesis</keyword>
<comment type="function">
    <text evidence="10">Cell wall formation. Catalyzes the transfer of a GlcNAc subunit on undecaprenyl-pyrophosphoryl-MurNAc-pentapeptide (lipid intermediate I) to form undecaprenyl-pyrophosphoryl-MurNAc-(pentapeptide)GlcNAc (lipid intermediate II).</text>
</comment>
<dbReference type="InterPro" id="IPR006009">
    <property type="entry name" value="GlcNAc_MurG"/>
</dbReference>
<organism evidence="13 14">
    <name type="scientific">Methylophaga thiooxydans</name>
    <dbReference type="NCBI Taxonomy" id="392484"/>
    <lineage>
        <taxon>Bacteria</taxon>
        <taxon>Pseudomonadati</taxon>
        <taxon>Pseudomonadota</taxon>
        <taxon>Gammaproteobacteria</taxon>
        <taxon>Thiotrichales</taxon>
        <taxon>Piscirickettsiaceae</taxon>
        <taxon>Methylophaga</taxon>
    </lineage>
</organism>
<sequence>MTRVMIMAGGTGGHVFPALAVADELKQRDVAISWMGTAKGIEARLVPEAGYVLSEIKVQGLRGNGTLGWLLAPFKVLAAVWQAMTVLRETKPDVVMGLGGFASGPGGVAAWLLRKPLVIHEQNAIPGLTNTLLAKLANRILTGFPNSFADKIGAEWVGNPVRKQIEDLPMPHLRQTQEHGAMKLLVLGGSLGAQSLNEQIPAALALLSTSQRPDVRHQCGSRHIESCRNSYKAASVAADVTDFIADMADAYAWADLVICRAGALTVAELSAAGVASILVPYPHAVDDHQTHNASLLVEANAAELIADKDLDATLLASKISHFEQDRDTLLNMANAARQVAKIGTATQIADICMELSHG</sequence>
<evidence type="ECO:0000256" key="7">
    <source>
        <dbReference type="ARBA" id="ARBA00023136"/>
    </source>
</evidence>
<gene>
    <name evidence="10" type="primary">murG</name>
    <name evidence="13" type="ORF">LP43_1860</name>
</gene>
<dbReference type="EMBL" id="JRQD01000004">
    <property type="protein sequence ID" value="KGM06636.1"/>
    <property type="molecule type" value="Genomic_DNA"/>
</dbReference>
<dbReference type="Gene3D" id="3.40.50.2000">
    <property type="entry name" value="Glycogen Phosphorylase B"/>
    <property type="match status" value="2"/>
</dbReference>
<keyword evidence="3 10" id="KW-0328">Glycosyltransferase</keyword>
<evidence type="ECO:0000256" key="9">
    <source>
        <dbReference type="ARBA" id="ARBA00023316"/>
    </source>
</evidence>
<dbReference type="RefSeq" id="WP_036314456.1">
    <property type="nucleotide sequence ID" value="NZ_JRQD01000004.1"/>
</dbReference>
<dbReference type="InterPro" id="IPR007235">
    <property type="entry name" value="Glyco_trans_28_C"/>
</dbReference>
<keyword evidence="9 10" id="KW-0961">Cell wall biogenesis/degradation</keyword>
<dbReference type="HAMAP" id="MF_00033">
    <property type="entry name" value="MurG"/>
    <property type="match status" value="1"/>
</dbReference>
<dbReference type="NCBIfam" id="TIGR01133">
    <property type="entry name" value="murG"/>
    <property type="match status" value="1"/>
</dbReference>
<evidence type="ECO:0000256" key="2">
    <source>
        <dbReference type="ARBA" id="ARBA00022618"/>
    </source>
</evidence>
<dbReference type="SUPFAM" id="SSF53756">
    <property type="entry name" value="UDP-Glycosyltransferase/glycogen phosphorylase"/>
    <property type="match status" value="1"/>
</dbReference>
<comment type="caution">
    <text evidence="13">The sequence shown here is derived from an EMBL/GenBank/DDBJ whole genome shotgun (WGS) entry which is preliminary data.</text>
</comment>
<dbReference type="GO" id="GO:0071555">
    <property type="term" value="P:cell wall organization"/>
    <property type="evidence" value="ECO:0007669"/>
    <property type="project" value="UniProtKB-KW"/>
</dbReference>
<comment type="pathway">
    <text evidence="10">Cell wall biogenesis; peptidoglycan biosynthesis.</text>
</comment>
<accession>A0A0A0BFA6</accession>
<dbReference type="GO" id="GO:0005975">
    <property type="term" value="P:carbohydrate metabolic process"/>
    <property type="evidence" value="ECO:0007669"/>
    <property type="project" value="InterPro"/>
</dbReference>
<comment type="similarity">
    <text evidence="10">Belongs to the glycosyltransferase 28 family. MurG subfamily.</text>
</comment>
<feature type="binding site" evidence="10">
    <location>
        <position position="289"/>
    </location>
    <ligand>
        <name>UDP-N-acetyl-alpha-D-glucosamine</name>
        <dbReference type="ChEBI" id="CHEBI:57705"/>
    </ligand>
</feature>
<feature type="binding site" evidence="10">
    <location>
        <position position="162"/>
    </location>
    <ligand>
        <name>UDP-N-acetyl-alpha-D-glucosamine</name>
        <dbReference type="ChEBI" id="CHEBI:57705"/>
    </ligand>
</feature>
<evidence type="ECO:0000256" key="4">
    <source>
        <dbReference type="ARBA" id="ARBA00022679"/>
    </source>
</evidence>
<feature type="domain" description="Glycosyl transferase family 28 C-terminal" evidence="12">
    <location>
        <begin position="184"/>
        <end position="338"/>
    </location>
</feature>
<keyword evidence="4 10" id="KW-0808">Transferase</keyword>
<dbReference type="GO" id="GO:0051301">
    <property type="term" value="P:cell division"/>
    <property type="evidence" value="ECO:0007669"/>
    <property type="project" value="UniProtKB-KW"/>
</dbReference>
<comment type="catalytic activity">
    <reaction evidence="10">
        <text>di-trans,octa-cis-undecaprenyl diphospho-N-acetyl-alpha-D-muramoyl-L-alanyl-D-glutamyl-meso-2,6-diaminopimeloyl-D-alanyl-D-alanine + UDP-N-acetyl-alpha-D-glucosamine = di-trans,octa-cis-undecaprenyl diphospho-[N-acetyl-alpha-D-glucosaminyl-(1-&gt;4)]-N-acetyl-alpha-D-muramoyl-L-alanyl-D-glutamyl-meso-2,6-diaminopimeloyl-D-alanyl-D-alanine + UDP + H(+)</text>
        <dbReference type="Rhea" id="RHEA:31227"/>
        <dbReference type="ChEBI" id="CHEBI:15378"/>
        <dbReference type="ChEBI" id="CHEBI:57705"/>
        <dbReference type="ChEBI" id="CHEBI:58223"/>
        <dbReference type="ChEBI" id="CHEBI:61387"/>
        <dbReference type="ChEBI" id="CHEBI:61388"/>
        <dbReference type="EC" id="2.4.1.227"/>
    </reaction>
</comment>
<dbReference type="UniPathway" id="UPA00219"/>
<dbReference type="Pfam" id="PF03033">
    <property type="entry name" value="Glyco_transf_28"/>
    <property type="match status" value="1"/>
</dbReference>
<keyword evidence="7 10" id="KW-0472">Membrane</keyword>
<dbReference type="Proteomes" id="UP000029999">
    <property type="component" value="Unassembled WGS sequence"/>
</dbReference>
<dbReference type="GO" id="GO:0005886">
    <property type="term" value="C:plasma membrane"/>
    <property type="evidence" value="ECO:0007669"/>
    <property type="project" value="UniProtKB-SubCell"/>
</dbReference>
<evidence type="ECO:0000313" key="13">
    <source>
        <dbReference type="EMBL" id="KGM06636.1"/>
    </source>
</evidence>
<feature type="binding site" evidence="10">
    <location>
        <position position="190"/>
    </location>
    <ligand>
        <name>UDP-N-acetyl-alpha-D-glucosamine</name>
        <dbReference type="ChEBI" id="CHEBI:57705"/>
    </ligand>
</feature>
<dbReference type="EC" id="2.4.1.227" evidence="10"/>
<feature type="binding site" evidence="10">
    <location>
        <position position="244"/>
    </location>
    <ligand>
        <name>UDP-N-acetyl-alpha-D-glucosamine</name>
        <dbReference type="ChEBI" id="CHEBI:57705"/>
    </ligand>
</feature>
<keyword evidence="2 10" id="KW-0132">Cell division</keyword>
<dbReference type="GO" id="GO:0051991">
    <property type="term" value="F:UDP-N-acetyl-D-glucosamine:N-acetylmuramoyl-L-alanyl-D-glutamyl-meso-2,6-diaminopimelyl-D-alanyl-D-alanine-diphosphoundecaprenol 4-beta-N-acetylglucosaminlytransferase activity"/>
    <property type="evidence" value="ECO:0007669"/>
    <property type="project" value="RHEA"/>
</dbReference>
<evidence type="ECO:0000256" key="10">
    <source>
        <dbReference type="HAMAP-Rule" id="MF_00033"/>
    </source>
</evidence>
<dbReference type="PANTHER" id="PTHR21015:SF22">
    <property type="entry name" value="GLYCOSYLTRANSFERASE"/>
    <property type="match status" value="1"/>
</dbReference>
<dbReference type="PANTHER" id="PTHR21015">
    <property type="entry name" value="UDP-N-ACETYLGLUCOSAMINE--N-ACETYLMURAMYL-(PENTAPEPTIDE) PYROPHOSPHORYL-UNDECAPRENOL N-ACETYLGLUCOSAMINE TRANSFERASE 1"/>
    <property type="match status" value="1"/>
</dbReference>
<protein>
    <recommendedName>
        <fullName evidence="10">UDP-N-acetylglucosamine--N-acetylmuramyl-(pentapeptide) pyrophosphoryl-undecaprenol N-acetylglucosamine transferase</fullName>
        <ecNumber evidence="10">2.4.1.227</ecNumber>
    </recommendedName>
    <alternativeName>
        <fullName evidence="10">Undecaprenyl-PP-MurNAc-pentapeptide-UDPGlcNAc GlcNAc transferase</fullName>
    </alternativeName>
</protein>
<evidence type="ECO:0000259" key="12">
    <source>
        <dbReference type="Pfam" id="PF04101"/>
    </source>
</evidence>
<feature type="binding site" evidence="10">
    <location>
        <position position="123"/>
    </location>
    <ligand>
        <name>UDP-N-acetyl-alpha-D-glucosamine</name>
        <dbReference type="ChEBI" id="CHEBI:57705"/>
    </ligand>
</feature>
<evidence type="ECO:0000256" key="1">
    <source>
        <dbReference type="ARBA" id="ARBA00022475"/>
    </source>
</evidence>
<evidence type="ECO:0000256" key="8">
    <source>
        <dbReference type="ARBA" id="ARBA00023306"/>
    </source>
</evidence>
<dbReference type="GO" id="GO:0008360">
    <property type="term" value="P:regulation of cell shape"/>
    <property type="evidence" value="ECO:0007669"/>
    <property type="project" value="UniProtKB-KW"/>
</dbReference>
<proteinExistence type="inferred from homology"/>
<dbReference type="CDD" id="cd03785">
    <property type="entry name" value="GT28_MurG"/>
    <property type="match status" value="1"/>
</dbReference>
<evidence type="ECO:0000256" key="6">
    <source>
        <dbReference type="ARBA" id="ARBA00022984"/>
    </source>
</evidence>
<dbReference type="GO" id="GO:0009252">
    <property type="term" value="P:peptidoglycan biosynthetic process"/>
    <property type="evidence" value="ECO:0007669"/>
    <property type="project" value="UniProtKB-UniRule"/>
</dbReference>
<evidence type="ECO:0000256" key="3">
    <source>
        <dbReference type="ARBA" id="ARBA00022676"/>
    </source>
</evidence>
<keyword evidence="8 10" id="KW-0131">Cell cycle</keyword>
<comment type="subcellular location">
    <subcellularLocation>
        <location evidence="10">Cell membrane</location>
        <topology evidence="10">Peripheral membrane protein</topology>
        <orientation evidence="10">Cytoplasmic side</orientation>
    </subcellularLocation>
</comment>
<dbReference type="GO" id="GO:0050511">
    <property type="term" value="F:undecaprenyldiphospho-muramoylpentapeptide beta-N-acetylglucosaminyltransferase activity"/>
    <property type="evidence" value="ECO:0007669"/>
    <property type="project" value="UniProtKB-UniRule"/>
</dbReference>
<evidence type="ECO:0000256" key="5">
    <source>
        <dbReference type="ARBA" id="ARBA00022960"/>
    </source>
</evidence>
<reference evidence="13 14" key="1">
    <citation type="submission" date="2014-09" db="EMBL/GenBank/DDBJ databases">
        <authorList>
            <person name="Grob C."/>
            <person name="Taubert M."/>
            <person name="Howat A.M."/>
            <person name="Burns O.J."/>
            <person name="Dixon J.L."/>
            <person name="Chen Y."/>
            <person name="Murrell J.C."/>
        </authorList>
    </citation>
    <scope>NUCLEOTIDE SEQUENCE [LARGE SCALE GENOMIC DNA]</scope>
    <source>
        <strain evidence="13">L4</strain>
    </source>
</reference>
<feature type="binding site" evidence="10">
    <location>
        <begin position="11"/>
        <end position="13"/>
    </location>
    <ligand>
        <name>UDP-N-acetyl-alpha-D-glucosamine</name>
        <dbReference type="ChEBI" id="CHEBI:57705"/>
    </ligand>
</feature>
<dbReference type="STRING" id="392484.LP43_1860"/>
<dbReference type="Pfam" id="PF04101">
    <property type="entry name" value="Glyco_tran_28_C"/>
    <property type="match status" value="1"/>
</dbReference>
<evidence type="ECO:0000259" key="11">
    <source>
        <dbReference type="Pfam" id="PF03033"/>
    </source>
</evidence>
<feature type="domain" description="Glycosyltransferase family 28 N-terminal" evidence="11">
    <location>
        <begin position="4"/>
        <end position="141"/>
    </location>
</feature>
<keyword evidence="1 10" id="KW-1003">Cell membrane</keyword>
<evidence type="ECO:0000313" key="14">
    <source>
        <dbReference type="Proteomes" id="UP000029999"/>
    </source>
</evidence>
<dbReference type="InterPro" id="IPR004276">
    <property type="entry name" value="GlycoTrans_28_N"/>
</dbReference>